<dbReference type="AlphaFoldDB" id="G9EK33"/>
<dbReference type="EMBL" id="JH413800">
    <property type="protein sequence ID" value="EHL32365.1"/>
    <property type="molecule type" value="Genomic_DNA"/>
</dbReference>
<dbReference type="InParanoid" id="G9EK33"/>
<accession>G9EK33</accession>
<organism evidence="1 2">
    <name type="scientific">Legionella drancourtii LLAP12</name>
    <dbReference type="NCBI Taxonomy" id="658187"/>
    <lineage>
        <taxon>Bacteria</taxon>
        <taxon>Pseudomonadati</taxon>
        <taxon>Pseudomonadota</taxon>
        <taxon>Gammaproteobacteria</taxon>
        <taxon>Legionellales</taxon>
        <taxon>Legionellaceae</taxon>
        <taxon>Legionella</taxon>
    </lineage>
</organism>
<gene>
    <name evidence="1" type="ORF">LDG_5555</name>
</gene>
<name>G9EK33_9GAMM</name>
<evidence type="ECO:0000313" key="1">
    <source>
        <dbReference type="EMBL" id="EHL32365.1"/>
    </source>
</evidence>
<proteinExistence type="predicted"/>
<keyword evidence="2" id="KW-1185">Reference proteome</keyword>
<evidence type="ECO:0000313" key="2">
    <source>
        <dbReference type="Proteomes" id="UP000002770"/>
    </source>
</evidence>
<dbReference type="HOGENOM" id="CLU_3291777_0_0_6"/>
<protein>
    <submittedName>
        <fullName evidence="1">Uncharacterized protein</fullName>
    </submittedName>
</protein>
<sequence>MKYIFPYHVRSFFTPQTKDENVFHFIYNGYPFFKIFSNLM</sequence>
<dbReference type="Proteomes" id="UP000002770">
    <property type="component" value="Unassembled WGS sequence"/>
</dbReference>
<reference evidence="1 2" key="1">
    <citation type="journal article" date="2011" name="BMC Genomics">
        <title>Insight into cross-talk between intra-amoebal pathogens.</title>
        <authorList>
            <person name="Gimenez G."/>
            <person name="Bertelli C."/>
            <person name="Moliner C."/>
            <person name="Robert C."/>
            <person name="Raoult D."/>
            <person name="Fournier P.E."/>
            <person name="Greub G."/>
        </authorList>
    </citation>
    <scope>NUCLEOTIDE SEQUENCE [LARGE SCALE GENOMIC DNA]</scope>
    <source>
        <strain evidence="1 2">LLAP12</strain>
    </source>
</reference>